<comment type="subcellular location">
    <subcellularLocation>
        <location evidence="1">Mitochondrion inner membrane</location>
        <topology evidence="1">Multi-pass membrane protein</topology>
    </subcellularLocation>
</comment>
<keyword evidence="3 16" id="KW-0813">Transport</keyword>
<dbReference type="PANTHER" id="PTHR19271:SF16">
    <property type="entry name" value="CYTOCHROME B"/>
    <property type="match status" value="1"/>
</dbReference>
<evidence type="ECO:0000256" key="3">
    <source>
        <dbReference type="ARBA" id="ARBA00022448"/>
    </source>
</evidence>
<evidence type="ECO:0000256" key="4">
    <source>
        <dbReference type="ARBA" id="ARBA00022617"/>
    </source>
</evidence>
<comment type="function">
    <text evidence="16">Component of the ubiquinol-cytochrome c reductase complex (complex III or cytochrome b-c1 complex) that is part of the mitochondrial respiratory chain. The b-c1 complex mediates electron transfer from ubiquinol to cytochrome c. Contributes to the generation of a proton gradient across the mitochondrial membrane that is then used for ATP synthesis.</text>
</comment>
<feature type="binding site" evidence="14">
    <location>
        <position position="202"/>
    </location>
    <ligand>
        <name>a ubiquinone</name>
        <dbReference type="ChEBI" id="CHEBI:16389"/>
    </ligand>
</feature>
<dbReference type="PROSITE" id="PS51003">
    <property type="entry name" value="CYTB_CTER"/>
    <property type="match status" value="1"/>
</dbReference>
<dbReference type="InterPro" id="IPR027387">
    <property type="entry name" value="Cytb/b6-like_sf"/>
</dbReference>
<dbReference type="CDD" id="cd00290">
    <property type="entry name" value="cytochrome_b_C"/>
    <property type="match status" value="1"/>
</dbReference>
<dbReference type="PIRSF" id="PIRSF038885">
    <property type="entry name" value="COB"/>
    <property type="match status" value="1"/>
</dbReference>
<comment type="cofactor">
    <cofactor evidence="16">
        <name>heme b</name>
        <dbReference type="ChEBI" id="CHEBI:60344"/>
    </cofactor>
    <text evidence="16">Binds 2 heme groups non-covalently.</text>
</comment>
<feature type="binding site" description="axial binding residue" evidence="15">
    <location>
        <position position="96"/>
    </location>
    <ligand>
        <name>heme b</name>
        <dbReference type="ChEBI" id="CHEBI:60344"/>
        <label>b566</label>
    </ligand>
    <ligandPart>
        <name>Fe</name>
        <dbReference type="ChEBI" id="CHEBI:18248"/>
    </ligandPart>
</feature>
<dbReference type="CDD" id="cd00284">
    <property type="entry name" value="Cytochrome_b_N"/>
    <property type="match status" value="1"/>
</dbReference>
<protein>
    <recommendedName>
        <fullName evidence="2 16">Cytochrome b</fullName>
    </recommendedName>
</protein>
<evidence type="ECO:0000256" key="6">
    <source>
        <dbReference type="ARBA" id="ARBA00022692"/>
    </source>
</evidence>
<evidence type="ECO:0000256" key="7">
    <source>
        <dbReference type="ARBA" id="ARBA00022723"/>
    </source>
</evidence>
<keyword evidence="13 16" id="KW-0472">Membrane</keyword>
<feature type="domain" description="Cytochrome b/b6 C-terminal region profile" evidence="18">
    <location>
        <begin position="218"/>
        <end position="388"/>
    </location>
</feature>
<dbReference type="AlphaFoldDB" id="A0A7D7PLK2"/>
<feature type="binding site" description="axial binding residue" evidence="15">
    <location>
        <position position="183"/>
    </location>
    <ligand>
        <name>heme b</name>
        <dbReference type="ChEBI" id="CHEBI:60344"/>
        <label>b562</label>
    </ligand>
    <ligandPart>
        <name>Fe</name>
        <dbReference type="ChEBI" id="CHEBI:18248"/>
    </ligandPart>
</feature>
<keyword evidence="11 15" id="KW-0408">Iron</keyword>
<dbReference type="InterPro" id="IPR048259">
    <property type="entry name" value="Cytochrome_b_N_euk/bac"/>
</dbReference>
<evidence type="ECO:0000256" key="2">
    <source>
        <dbReference type="ARBA" id="ARBA00013531"/>
    </source>
</evidence>
<evidence type="ECO:0000313" key="19">
    <source>
        <dbReference type="EMBL" id="QMS50925.1"/>
    </source>
</evidence>
<evidence type="ECO:0000256" key="13">
    <source>
        <dbReference type="ARBA" id="ARBA00023136"/>
    </source>
</evidence>
<evidence type="ECO:0000256" key="9">
    <source>
        <dbReference type="ARBA" id="ARBA00022982"/>
    </source>
</evidence>
<feature type="binding site" description="axial binding residue" evidence="15">
    <location>
        <position position="197"/>
    </location>
    <ligand>
        <name>heme b</name>
        <dbReference type="ChEBI" id="CHEBI:60344"/>
        <label>b566</label>
    </ligand>
    <ligandPart>
        <name>Fe</name>
        <dbReference type="ChEBI" id="CHEBI:18248"/>
    </ligandPart>
</feature>
<evidence type="ECO:0000256" key="1">
    <source>
        <dbReference type="ARBA" id="ARBA00004448"/>
    </source>
</evidence>
<keyword evidence="10 16" id="KW-1133">Transmembrane helix</keyword>
<dbReference type="Pfam" id="PF00032">
    <property type="entry name" value="Cytochrom_B_C"/>
    <property type="match status" value="1"/>
</dbReference>
<dbReference type="InterPro" id="IPR048260">
    <property type="entry name" value="Cytochrome_b_C_euk/bac"/>
</dbReference>
<dbReference type="InterPro" id="IPR005798">
    <property type="entry name" value="Cyt_b/b6_C"/>
</dbReference>
<comment type="similarity">
    <text evidence="16">Belongs to the cytochrome b family.</text>
</comment>
<feature type="transmembrane region" description="Helical" evidence="16">
    <location>
        <begin position="327"/>
        <end position="346"/>
    </location>
</feature>
<dbReference type="GO" id="GO:0016491">
    <property type="term" value="F:oxidoreductase activity"/>
    <property type="evidence" value="ECO:0007669"/>
    <property type="project" value="UniProtKB-UniRule"/>
</dbReference>
<dbReference type="GO" id="GO:0046872">
    <property type="term" value="F:metal ion binding"/>
    <property type="evidence" value="ECO:0007669"/>
    <property type="project" value="UniProtKB-UniRule"/>
</dbReference>
<keyword evidence="9 16" id="KW-0249">Electron transport</keyword>
<dbReference type="InterPro" id="IPR030689">
    <property type="entry name" value="Cytochrome_b"/>
</dbReference>
<dbReference type="GO" id="GO:0008121">
    <property type="term" value="F:quinol-cytochrome-c reductase activity"/>
    <property type="evidence" value="ECO:0007669"/>
    <property type="project" value="InterPro"/>
</dbReference>
<dbReference type="GO" id="GO:0005743">
    <property type="term" value="C:mitochondrial inner membrane"/>
    <property type="evidence" value="ECO:0007669"/>
    <property type="project" value="UniProtKB-SubCell"/>
</dbReference>
<accession>A0A7D7PLK2</accession>
<dbReference type="PANTHER" id="PTHR19271">
    <property type="entry name" value="CYTOCHROME B"/>
    <property type="match status" value="1"/>
</dbReference>
<name>A0A7D7PLK2_9ASCO</name>
<proteinExistence type="inferred from homology"/>
<evidence type="ECO:0000256" key="15">
    <source>
        <dbReference type="PIRSR" id="PIRSR038885-2"/>
    </source>
</evidence>
<reference evidence="19" key="1">
    <citation type="submission" date="2020-05" db="EMBL/GenBank/DDBJ databases">
        <title>Do Metschnikowia yeast have the strangest mitochondrial genomes of all fungi?</title>
        <authorList>
            <person name="Lee D.K."/>
            <person name="Hsiang T."/>
            <person name="Lachance M.-A."/>
            <person name="Smith D.R."/>
        </authorList>
    </citation>
    <scope>NUCLEOTIDE SEQUENCE</scope>
    <source>
        <strain evidence="19">UFMG-CM-Y395</strain>
    </source>
</reference>
<dbReference type="InterPro" id="IPR036150">
    <property type="entry name" value="Cyt_b/b6_C_sf"/>
</dbReference>
<dbReference type="GO" id="GO:0045275">
    <property type="term" value="C:respiratory chain complex III"/>
    <property type="evidence" value="ECO:0007669"/>
    <property type="project" value="InterPro"/>
</dbReference>
<dbReference type="SUPFAM" id="SSF81648">
    <property type="entry name" value="a domain/subunit of cytochrome bc1 complex (Ubiquinol-cytochrome c reductase)"/>
    <property type="match status" value="1"/>
</dbReference>
<evidence type="ECO:0000256" key="16">
    <source>
        <dbReference type="RuleBase" id="RU362117"/>
    </source>
</evidence>
<feature type="domain" description="Cytochrome b/b6 N-terminal region profile" evidence="17">
    <location>
        <begin position="1"/>
        <end position="210"/>
    </location>
</feature>
<evidence type="ECO:0000256" key="10">
    <source>
        <dbReference type="ARBA" id="ARBA00022989"/>
    </source>
</evidence>
<comment type="cofactor">
    <cofactor evidence="15">
        <name>heme</name>
        <dbReference type="ChEBI" id="CHEBI:30413"/>
    </cofactor>
    <text evidence="15">Binds 2 heme groups non-covalently.</text>
</comment>
<keyword evidence="5 16" id="KW-0679">Respiratory chain</keyword>
<dbReference type="SUPFAM" id="SSF81342">
    <property type="entry name" value="Transmembrane di-heme cytochromes"/>
    <property type="match status" value="1"/>
</dbReference>
<dbReference type="GO" id="GO:0006122">
    <property type="term" value="P:mitochondrial electron transport, ubiquinol to cytochrome c"/>
    <property type="evidence" value="ECO:0007669"/>
    <property type="project" value="TreeGrafter"/>
</dbReference>
<organism evidence="19">
    <name type="scientific">Metschnikowia matae</name>
    <dbReference type="NCBI Taxonomy" id="1697385"/>
    <lineage>
        <taxon>Eukaryota</taxon>
        <taxon>Fungi</taxon>
        <taxon>Dikarya</taxon>
        <taxon>Ascomycota</taxon>
        <taxon>Saccharomycotina</taxon>
        <taxon>Pichiomycetes</taxon>
        <taxon>Metschnikowiaceae</taxon>
        <taxon>Metschnikowia</taxon>
    </lineage>
</organism>
<gene>
    <name evidence="19" type="primary">cob</name>
</gene>
<geneLocation type="mitochondrion" evidence="19"/>
<dbReference type="InterPro" id="IPR005797">
    <property type="entry name" value="Cyt_b/b6_N"/>
</dbReference>
<evidence type="ECO:0000256" key="12">
    <source>
        <dbReference type="ARBA" id="ARBA00023128"/>
    </source>
</evidence>
<dbReference type="Gene3D" id="1.20.810.10">
    <property type="entry name" value="Cytochrome Bc1 Complex, Chain C"/>
    <property type="match status" value="1"/>
</dbReference>
<evidence type="ECO:0000256" key="5">
    <source>
        <dbReference type="ARBA" id="ARBA00022660"/>
    </source>
</evidence>
<feature type="transmembrane region" description="Helical" evidence="16">
    <location>
        <begin position="366"/>
        <end position="387"/>
    </location>
</feature>
<evidence type="ECO:0000256" key="14">
    <source>
        <dbReference type="PIRSR" id="PIRSR038885-1"/>
    </source>
</evidence>
<feature type="transmembrane region" description="Helical" evidence="16">
    <location>
        <begin position="112"/>
        <end position="135"/>
    </location>
</feature>
<dbReference type="InterPro" id="IPR016174">
    <property type="entry name" value="Di-haem_cyt_TM"/>
</dbReference>
<feature type="binding site" description="axial binding residue" evidence="15">
    <location>
        <position position="82"/>
    </location>
    <ligand>
        <name>heme b</name>
        <dbReference type="ChEBI" id="CHEBI:60344"/>
        <label>b562</label>
    </ligand>
    <ligandPart>
        <name>Fe</name>
        <dbReference type="ChEBI" id="CHEBI:18248"/>
    </ligandPart>
</feature>
<evidence type="ECO:0000259" key="17">
    <source>
        <dbReference type="PROSITE" id="PS51002"/>
    </source>
</evidence>
<feature type="transmembrane region" description="Helical" evidence="16">
    <location>
        <begin position="296"/>
        <end position="315"/>
    </location>
</feature>
<dbReference type="EMBL" id="MT433116">
    <property type="protein sequence ID" value="QMS50925.1"/>
    <property type="molecule type" value="Genomic_DNA"/>
</dbReference>
<feature type="transmembrane region" description="Helical" evidence="16">
    <location>
        <begin position="28"/>
        <end position="55"/>
    </location>
</feature>
<dbReference type="Pfam" id="PF00033">
    <property type="entry name" value="Cytochrome_B"/>
    <property type="match status" value="1"/>
</dbReference>
<keyword evidence="4 15" id="KW-0349">Heme</keyword>
<sequence length="390" mass="44391">MTIRKSNPYLALANSYLMDSPQPSSMNYWWNVGSLLGLCLVMQMASGIFLAMHYSSNMELAFNSVEHMMRDVNGGWLIRYMHANGASFFFMAMYLHIGKALYYGSYKSPRVLVWTMGVMMFMLTMATAFMGYCTVYGQMSHWGATVMTNLLSAMPFIGSDLVPVMWGGFSVSNPTIQRFFALHFLLPFMLAALVMMHLMALHIHGSSNPVGMTGNLDRMTGNLDRMPMHSYFMFKDLMTVFVFLLMFSLFVFFSPNTLGHPDNYMPGNPMVTPASMVPEWYLLPFYAMLRSMPDKLGGVMAMFAAMLMLLMLPMTDRSVMRGNTFKVLSKFSFYLFVFNFLLLGNLGQLHVEVPFIVLGQFATVYYFSYFTILVPVISTMENILFYIGNK</sequence>
<keyword evidence="12 16" id="KW-0496">Mitochondrion</keyword>
<evidence type="ECO:0000259" key="18">
    <source>
        <dbReference type="PROSITE" id="PS51003"/>
    </source>
</evidence>
<feature type="transmembrane region" description="Helical" evidence="16">
    <location>
        <begin position="76"/>
        <end position="97"/>
    </location>
</feature>
<feature type="transmembrane region" description="Helical" evidence="16">
    <location>
        <begin position="181"/>
        <end position="203"/>
    </location>
</feature>
<dbReference type="PROSITE" id="PS51002">
    <property type="entry name" value="CYTB_NTER"/>
    <property type="match status" value="1"/>
</dbReference>
<keyword evidence="6 16" id="KW-0812">Transmembrane</keyword>
<evidence type="ECO:0000256" key="8">
    <source>
        <dbReference type="ARBA" id="ARBA00022792"/>
    </source>
</evidence>
<keyword evidence="7 15" id="KW-0479">Metal-binding</keyword>
<feature type="transmembrane region" description="Helical" evidence="16">
    <location>
        <begin position="232"/>
        <end position="253"/>
    </location>
</feature>
<feature type="transmembrane region" description="Helical" evidence="16">
    <location>
        <begin position="147"/>
        <end position="169"/>
    </location>
</feature>
<keyword evidence="8" id="KW-0999">Mitochondrion inner membrane</keyword>
<evidence type="ECO:0000256" key="11">
    <source>
        <dbReference type="ARBA" id="ARBA00023004"/>
    </source>
</evidence>